<dbReference type="AlphaFoldDB" id="A0A6J7TRS4"/>
<protein>
    <submittedName>
        <fullName evidence="2">Unannotated protein</fullName>
    </submittedName>
</protein>
<evidence type="ECO:0000313" key="2">
    <source>
        <dbReference type="EMBL" id="CAB5055812.1"/>
    </source>
</evidence>
<gene>
    <name evidence="2" type="ORF">UFOPK4295_01394</name>
</gene>
<dbReference type="SUPFAM" id="SSF54909">
    <property type="entry name" value="Dimeric alpha+beta barrel"/>
    <property type="match status" value="1"/>
</dbReference>
<evidence type="ECO:0000259" key="1">
    <source>
        <dbReference type="Pfam" id="PF03992"/>
    </source>
</evidence>
<dbReference type="InterPro" id="IPR007138">
    <property type="entry name" value="ABM_dom"/>
</dbReference>
<dbReference type="Pfam" id="PF03992">
    <property type="entry name" value="ABM"/>
    <property type="match status" value="1"/>
</dbReference>
<accession>A0A6J7TRS4</accession>
<organism evidence="2">
    <name type="scientific">freshwater metagenome</name>
    <dbReference type="NCBI Taxonomy" id="449393"/>
    <lineage>
        <taxon>unclassified sequences</taxon>
        <taxon>metagenomes</taxon>
        <taxon>ecological metagenomes</taxon>
    </lineage>
</organism>
<name>A0A6J7TRS4_9ZZZZ</name>
<reference evidence="2" key="1">
    <citation type="submission" date="2020-05" db="EMBL/GenBank/DDBJ databases">
        <authorList>
            <person name="Chiriac C."/>
            <person name="Salcher M."/>
            <person name="Ghai R."/>
            <person name="Kavagutti S V."/>
        </authorList>
    </citation>
    <scope>NUCLEOTIDE SEQUENCE</scope>
</reference>
<dbReference type="EMBL" id="CAFBQF010000094">
    <property type="protein sequence ID" value="CAB5055812.1"/>
    <property type="molecule type" value="Genomic_DNA"/>
</dbReference>
<dbReference type="InterPro" id="IPR011008">
    <property type="entry name" value="Dimeric_a/b-barrel"/>
</dbReference>
<dbReference type="Gene3D" id="3.30.70.100">
    <property type="match status" value="1"/>
</dbReference>
<proteinExistence type="predicted"/>
<feature type="domain" description="ABM" evidence="1">
    <location>
        <begin position="1"/>
        <end position="69"/>
    </location>
</feature>
<sequence>MIRTVLMLNPLNGDQEAVINYFYEKEVLERSGRIDGFLATELHAPLEGGPLLVTAAWEDVAAYDRWVNDPWRGQSSGWLSPLLDQDLQAQSRGAMYQLVHGVGKIPTYFK</sequence>